<evidence type="ECO:0000313" key="3">
    <source>
        <dbReference type="Proteomes" id="UP001189429"/>
    </source>
</evidence>
<keyword evidence="3" id="KW-1185">Reference proteome</keyword>
<feature type="region of interest" description="Disordered" evidence="1">
    <location>
        <begin position="1"/>
        <end position="34"/>
    </location>
</feature>
<proteinExistence type="predicted"/>
<organism evidence="2 3">
    <name type="scientific">Prorocentrum cordatum</name>
    <dbReference type="NCBI Taxonomy" id="2364126"/>
    <lineage>
        <taxon>Eukaryota</taxon>
        <taxon>Sar</taxon>
        <taxon>Alveolata</taxon>
        <taxon>Dinophyceae</taxon>
        <taxon>Prorocentrales</taxon>
        <taxon>Prorocentraceae</taxon>
        <taxon>Prorocentrum</taxon>
    </lineage>
</organism>
<accession>A0ABN9QAA7</accession>
<dbReference type="EMBL" id="CAUYUJ010002598">
    <property type="protein sequence ID" value="CAK0801500.1"/>
    <property type="molecule type" value="Genomic_DNA"/>
</dbReference>
<comment type="caution">
    <text evidence="2">The sequence shown here is derived from an EMBL/GenBank/DDBJ whole genome shotgun (WGS) entry which is preliminary data.</text>
</comment>
<reference evidence="2" key="1">
    <citation type="submission" date="2023-10" db="EMBL/GenBank/DDBJ databases">
        <authorList>
            <person name="Chen Y."/>
            <person name="Shah S."/>
            <person name="Dougan E. K."/>
            <person name="Thang M."/>
            <person name="Chan C."/>
        </authorList>
    </citation>
    <scope>NUCLEOTIDE SEQUENCE [LARGE SCALE GENOMIC DNA]</scope>
</reference>
<feature type="compositionally biased region" description="Polar residues" evidence="1">
    <location>
        <begin position="1"/>
        <end position="23"/>
    </location>
</feature>
<feature type="compositionally biased region" description="Basic and acidic residues" evidence="1">
    <location>
        <begin position="119"/>
        <end position="144"/>
    </location>
</feature>
<dbReference type="Proteomes" id="UP001189429">
    <property type="component" value="Unassembled WGS sequence"/>
</dbReference>
<protein>
    <submittedName>
        <fullName evidence="2">Uncharacterized protein</fullName>
    </submittedName>
</protein>
<name>A0ABN9QAA7_9DINO</name>
<feature type="region of interest" description="Disordered" evidence="1">
    <location>
        <begin position="119"/>
        <end position="201"/>
    </location>
</feature>
<evidence type="ECO:0000313" key="2">
    <source>
        <dbReference type="EMBL" id="CAK0801500.1"/>
    </source>
</evidence>
<gene>
    <name evidence="2" type="ORF">PCOR1329_LOCUS9358</name>
</gene>
<sequence length="201" mass="22437">MSQWLSTATAGQHNGSGTATASEQQKPPPQQRRKVHKLIMQLGARMTELEAGDSSCRCQQDLPVIMEMSATRQRHDHSVEEKGAQHTFGSPPSLAFSKTDTTRKDEEVQKMLKAKAKFRELEEGGKPDELEEWVHSCRDAKKPEEDPDQSARHHPSKIGTATNKARPHIDRLQAQELCQVGDARQTGTAPGGRTSYQMRRT</sequence>
<feature type="region of interest" description="Disordered" evidence="1">
    <location>
        <begin position="71"/>
        <end position="105"/>
    </location>
</feature>
<evidence type="ECO:0000256" key="1">
    <source>
        <dbReference type="SAM" id="MobiDB-lite"/>
    </source>
</evidence>